<feature type="transmembrane region" description="Helical" evidence="7">
    <location>
        <begin position="80"/>
        <end position="100"/>
    </location>
</feature>
<feature type="domain" description="Major facilitator superfamily (MFS) profile" evidence="8">
    <location>
        <begin position="19"/>
        <end position="389"/>
    </location>
</feature>
<feature type="transmembrane region" description="Helical" evidence="7">
    <location>
        <begin position="301"/>
        <end position="324"/>
    </location>
</feature>
<dbReference type="EMBL" id="JBBGZH010000002">
    <property type="protein sequence ID" value="MEJ5020833.1"/>
    <property type="molecule type" value="Genomic_DNA"/>
</dbReference>
<evidence type="ECO:0000313" key="10">
    <source>
        <dbReference type="Proteomes" id="UP001375812"/>
    </source>
</evidence>
<dbReference type="Proteomes" id="UP001375812">
    <property type="component" value="Unassembled WGS sequence"/>
</dbReference>
<name>A0ABU8PF03_9HYPH</name>
<keyword evidence="10" id="KW-1185">Reference proteome</keyword>
<keyword evidence="6 7" id="KW-0472">Membrane</keyword>
<feature type="transmembrane region" description="Helical" evidence="7">
    <location>
        <begin position="213"/>
        <end position="238"/>
    </location>
</feature>
<dbReference type="SUPFAM" id="SSF103473">
    <property type="entry name" value="MFS general substrate transporter"/>
    <property type="match status" value="1"/>
</dbReference>
<evidence type="ECO:0000256" key="3">
    <source>
        <dbReference type="ARBA" id="ARBA00022475"/>
    </source>
</evidence>
<evidence type="ECO:0000256" key="5">
    <source>
        <dbReference type="ARBA" id="ARBA00022989"/>
    </source>
</evidence>
<dbReference type="Gene3D" id="1.20.1250.20">
    <property type="entry name" value="MFS general substrate transporter like domains"/>
    <property type="match status" value="2"/>
</dbReference>
<keyword evidence="3" id="KW-1003">Cell membrane</keyword>
<feature type="transmembrane region" description="Helical" evidence="7">
    <location>
        <begin position="275"/>
        <end position="295"/>
    </location>
</feature>
<dbReference type="PANTHER" id="PTHR23521">
    <property type="entry name" value="TRANSPORTER MFS SUPERFAMILY"/>
    <property type="match status" value="1"/>
</dbReference>
<feature type="transmembrane region" description="Helical" evidence="7">
    <location>
        <begin position="365"/>
        <end position="384"/>
    </location>
</feature>
<feature type="transmembrane region" description="Helical" evidence="7">
    <location>
        <begin position="146"/>
        <end position="167"/>
    </location>
</feature>
<feature type="transmembrane region" description="Helical" evidence="7">
    <location>
        <begin position="336"/>
        <end position="359"/>
    </location>
</feature>
<dbReference type="InterPro" id="IPR036259">
    <property type="entry name" value="MFS_trans_sf"/>
</dbReference>
<evidence type="ECO:0000259" key="8">
    <source>
        <dbReference type="PROSITE" id="PS50850"/>
    </source>
</evidence>
<comment type="caution">
    <text evidence="9">The sequence shown here is derived from an EMBL/GenBank/DDBJ whole genome shotgun (WGS) entry which is preliminary data.</text>
</comment>
<keyword evidence="4 7" id="KW-0812">Transmembrane</keyword>
<sequence length="402" mass="43229">MHDGEGSVQGTLQDTHYLSLAIVIATASVFGLTYSLTAPLVAQILINDGVTETLIGANAAMHALGVLCIAPFLSKISLRYAPRLLIMLALLLSALILILFPMVPSFWLWFPLRFFLGISAEILFVLTESWASELSTNTNRGRIMAAYTASLSLGFAGGPLILSFTGFEGPLPFVVAASIALAALTIVSMPGLRQMEMSTHRQSNFLRMIRLSPIAMGTTAINSAVETAGLSFLAIYAMRLGWNETQSMQLITVLMVGAIALQLPIGWLSDKMNRISLIIGLTAVSAFTAFFWPILLSIEWLAYPVLFVWGGLFVGIYTTMLAVIGSQYRGSDLISIYAAMGLFWGGGALIGPMLAGGFLDVFEHGLPVFVGVACLTFLIFAILIRNTMRSVPVDTAINEVSA</sequence>
<evidence type="ECO:0000256" key="6">
    <source>
        <dbReference type="ARBA" id="ARBA00023136"/>
    </source>
</evidence>
<dbReference type="InterPro" id="IPR011701">
    <property type="entry name" value="MFS"/>
</dbReference>
<dbReference type="RefSeq" id="WP_105543338.1">
    <property type="nucleotide sequence ID" value="NZ_JBBGZH010000002.1"/>
</dbReference>
<dbReference type="PRINTS" id="PR01035">
    <property type="entry name" value="TCRTETA"/>
</dbReference>
<gene>
    <name evidence="9" type="ORF">WH297_13965</name>
</gene>
<evidence type="ECO:0000256" key="2">
    <source>
        <dbReference type="ARBA" id="ARBA00022448"/>
    </source>
</evidence>
<evidence type="ECO:0000256" key="7">
    <source>
        <dbReference type="SAM" id="Phobius"/>
    </source>
</evidence>
<dbReference type="InterPro" id="IPR001958">
    <property type="entry name" value="Tet-R_TetA/multi-R_MdtG-like"/>
</dbReference>
<protein>
    <submittedName>
        <fullName evidence="9">MFS transporter</fullName>
    </submittedName>
</protein>
<comment type="subcellular location">
    <subcellularLocation>
        <location evidence="1">Cell membrane</location>
        <topology evidence="1">Multi-pass membrane protein</topology>
    </subcellularLocation>
</comment>
<feature type="transmembrane region" description="Helical" evidence="7">
    <location>
        <begin position="250"/>
        <end position="268"/>
    </location>
</feature>
<organism evidence="9 10">
    <name type="scientific">Ochrobactrum vermis</name>
    <dbReference type="NCBI Taxonomy" id="1827297"/>
    <lineage>
        <taxon>Bacteria</taxon>
        <taxon>Pseudomonadati</taxon>
        <taxon>Pseudomonadota</taxon>
        <taxon>Alphaproteobacteria</taxon>
        <taxon>Hyphomicrobiales</taxon>
        <taxon>Brucellaceae</taxon>
        <taxon>Brucella/Ochrobactrum group</taxon>
        <taxon>Ochrobactrum</taxon>
    </lineage>
</organism>
<dbReference type="PANTHER" id="PTHR23521:SF2">
    <property type="entry name" value="TRANSPORTER MFS SUPERFAMILY"/>
    <property type="match status" value="1"/>
</dbReference>
<evidence type="ECO:0000256" key="1">
    <source>
        <dbReference type="ARBA" id="ARBA00004651"/>
    </source>
</evidence>
<feature type="transmembrane region" description="Helical" evidence="7">
    <location>
        <begin position="173"/>
        <end position="192"/>
    </location>
</feature>
<keyword evidence="5 7" id="KW-1133">Transmembrane helix</keyword>
<evidence type="ECO:0000313" key="9">
    <source>
        <dbReference type="EMBL" id="MEJ5020833.1"/>
    </source>
</evidence>
<feature type="transmembrane region" description="Helical" evidence="7">
    <location>
        <begin position="54"/>
        <end position="73"/>
    </location>
</feature>
<dbReference type="Pfam" id="PF07690">
    <property type="entry name" value="MFS_1"/>
    <property type="match status" value="1"/>
</dbReference>
<evidence type="ECO:0000256" key="4">
    <source>
        <dbReference type="ARBA" id="ARBA00022692"/>
    </source>
</evidence>
<feature type="transmembrane region" description="Helical" evidence="7">
    <location>
        <begin position="17"/>
        <end position="42"/>
    </location>
</feature>
<dbReference type="InterPro" id="IPR047200">
    <property type="entry name" value="MFS_YcaD-like"/>
</dbReference>
<proteinExistence type="predicted"/>
<keyword evidence="2" id="KW-0813">Transport</keyword>
<dbReference type="InterPro" id="IPR020846">
    <property type="entry name" value="MFS_dom"/>
</dbReference>
<accession>A0ABU8PF03</accession>
<dbReference type="PROSITE" id="PS50850">
    <property type="entry name" value="MFS"/>
    <property type="match status" value="1"/>
</dbReference>
<dbReference type="CDD" id="cd17477">
    <property type="entry name" value="MFS_YcaD_like"/>
    <property type="match status" value="1"/>
</dbReference>
<reference evidence="9 10" key="1">
    <citation type="submission" date="2023-12" db="EMBL/GenBank/DDBJ databases">
        <title>Gut-associated functions are favored during microbiome assembly across C. elegans life.</title>
        <authorList>
            <person name="Zimmermann J."/>
        </authorList>
    </citation>
    <scope>NUCLEOTIDE SEQUENCE [LARGE SCALE GENOMIC DNA]</scope>
    <source>
        <strain evidence="9 10">MYb71</strain>
    </source>
</reference>